<accession>A0A8H6S7L5</accession>
<dbReference type="Proteomes" id="UP000613580">
    <property type="component" value="Unassembled WGS sequence"/>
</dbReference>
<name>A0A8H6S7L5_MYCCL</name>
<dbReference type="EMBL" id="JACAZE010000020">
    <property type="protein sequence ID" value="KAF7293783.1"/>
    <property type="molecule type" value="Genomic_DNA"/>
</dbReference>
<dbReference type="AlphaFoldDB" id="A0A8H6S7L5"/>
<proteinExistence type="predicted"/>
<evidence type="ECO:0000313" key="2">
    <source>
        <dbReference type="Proteomes" id="UP000613580"/>
    </source>
</evidence>
<keyword evidence="2" id="KW-1185">Reference proteome</keyword>
<sequence>MLTRSLANYRSAVTIQRSWPHLARARTGTKHYFPSVSSTPHLHLRAMSVNIALPNLQNWAELRLNALLNATTEETFNEAFDGFLSKDVKITFNGGELSRNEYKKQLQQQTVNEAGAQVQFGGVVGVNTALEAGAVGLFYTATIVQNSLVLGTPSESQVNSSMNLFIKVDKSLSSPHLPPGVHGDFDGRRVFMLNQVSVSAAVEGN</sequence>
<reference evidence="1" key="1">
    <citation type="submission" date="2020-05" db="EMBL/GenBank/DDBJ databases">
        <title>Mycena genomes resolve the evolution of fungal bioluminescence.</title>
        <authorList>
            <person name="Tsai I.J."/>
        </authorList>
    </citation>
    <scope>NUCLEOTIDE SEQUENCE</scope>
    <source>
        <strain evidence="1">110903Hualien_Pintung</strain>
    </source>
</reference>
<dbReference type="OrthoDB" id="3188871at2759"/>
<protein>
    <submittedName>
        <fullName evidence="1">Uncharacterized protein</fullName>
    </submittedName>
</protein>
<evidence type="ECO:0000313" key="1">
    <source>
        <dbReference type="EMBL" id="KAF7293783.1"/>
    </source>
</evidence>
<organism evidence="1 2">
    <name type="scientific">Mycena chlorophos</name>
    <name type="common">Agaric fungus</name>
    <name type="synonym">Agaricus chlorophos</name>
    <dbReference type="NCBI Taxonomy" id="658473"/>
    <lineage>
        <taxon>Eukaryota</taxon>
        <taxon>Fungi</taxon>
        <taxon>Dikarya</taxon>
        <taxon>Basidiomycota</taxon>
        <taxon>Agaricomycotina</taxon>
        <taxon>Agaricomycetes</taxon>
        <taxon>Agaricomycetidae</taxon>
        <taxon>Agaricales</taxon>
        <taxon>Marasmiineae</taxon>
        <taxon>Mycenaceae</taxon>
        <taxon>Mycena</taxon>
    </lineage>
</organism>
<gene>
    <name evidence="1" type="ORF">HMN09_01173900</name>
</gene>
<comment type="caution">
    <text evidence="1">The sequence shown here is derived from an EMBL/GenBank/DDBJ whole genome shotgun (WGS) entry which is preliminary data.</text>
</comment>